<dbReference type="Proteomes" id="UP001140094">
    <property type="component" value="Unassembled WGS sequence"/>
</dbReference>
<evidence type="ECO:0000256" key="3">
    <source>
        <dbReference type="SAM" id="SignalP"/>
    </source>
</evidence>
<accession>A0A9W8HQF8</accession>
<feature type="signal peptide" evidence="3">
    <location>
        <begin position="1"/>
        <end position="22"/>
    </location>
</feature>
<dbReference type="PRINTS" id="PR00092">
    <property type="entry name" value="TYROSINASE"/>
</dbReference>
<evidence type="ECO:0000256" key="1">
    <source>
        <dbReference type="ARBA" id="ARBA00022723"/>
    </source>
</evidence>
<dbReference type="Gene3D" id="1.10.1280.10">
    <property type="entry name" value="Di-copper center containing domain from catechol oxidase"/>
    <property type="match status" value="1"/>
</dbReference>
<comment type="caution">
    <text evidence="5">The sequence shown here is derived from an EMBL/GenBank/DDBJ whole genome shotgun (WGS) entry which is preliminary data.</text>
</comment>
<dbReference type="SUPFAM" id="SSF48056">
    <property type="entry name" value="Di-copper centre-containing domain"/>
    <property type="match status" value="1"/>
</dbReference>
<evidence type="ECO:0000259" key="4">
    <source>
        <dbReference type="PROSITE" id="PS00497"/>
    </source>
</evidence>
<dbReference type="EMBL" id="JANBUO010002403">
    <property type="protein sequence ID" value="KAJ2794803.1"/>
    <property type="molecule type" value="Genomic_DNA"/>
</dbReference>
<evidence type="ECO:0000256" key="2">
    <source>
        <dbReference type="ARBA" id="ARBA00023008"/>
    </source>
</evidence>
<dbReference type="OrthoDB" id="6132182at2759"/>
<keyword evidence="1" id="KW-0479">Metal-binding</keyword>
<dbReference type="AlphaFoldDB" id="A0A9W8HQF8"/>
<dbReference type="Pfam" id="PF00264">
    <property type="entry name" value="Tyrosinase"/>
    <property type="match status" value="1"/>
</dbReference>
<keyword evidence="2" id="KW-0186">Copper</keyword>
<evidence type="ECO:0000313" key="5">
    <source>
        <dbReference type="EMBL" id="KAJ2794803.1"/>
    </source>
</evidence>
<dbReference type="GO" id="GO:0046872">
    <property type="term" value="F:metal ion binding"/>
    <property type="evidence" value="ECO:0007669"/>
    <property type="project" value="UniProtKB-KW"/>
</dbReference>
<reference evidence="5" key="1">
    <citation type="submission" date="2022-07" db="EMBL/GenBank/DDBJ databases">
        <title>Phylogenomic reconstructions and comparative analyses of Kickxellomycotina fungi.</title>
        <authorList>
            <person name="Reynolds N.K."/>
            <person name="Stajich J.E."/>
            <person name="Barry K."/>
            <person name="Grigoriev I.V."/>
            <person name="Crous P."/>
            <person name="Smith M.E."/>
        </authorList>
    </citation>
    <scope>NUCLEOTIDE SEQUENCE</scope>
    <source>
        <strain evidence="5">NRRL 1565</strain>
    </source>
</reference>
<feature type="domain" description="Tyrosinase copper-binding" evidence="4">
    <location>
        <begin position="74"/>
        <end position="91"/>
    </location>
</feature>
<name>A0A9W8HQF8_9FUNG</name>
<proteinExistence type="predicted"/>
<dbReference type="InterPro" id="IPR002227">
    <property type="entry name" value="Tyrosinase_Cu-bd"/>
</dbReference>
<protein>
    <recommendedName>
        <fullName evidence="4">Tyrosinase copper-binding domain-containing protein</fullName>
    </recommendedName>
</protein>
<gene>
    <name evidence="5" type="ORF">H4R20_006106</name>
</gene>
<dbReference type="GO" id="GO:0016491">
    <property type="term" value="F:oxidoreductase activity"/>
    <property type="evidence" value="ECO:0007669"/>
    <property type="project" value="InterPro"/>
</dbReference>
<sequence length="397" mass="44450">MNISIGFLGVAFAYLLAGLAEAQGGCSNIVTRRDITSLSPQEWSRMTNVLNKMRADGWFEYYANIHNREFGNIHGNDNFFPWHRRFLRDFEEVGQRYDSSFAVPFWDELHDSRNPAGSVVLSPRFIGGNGFGSCVRDGLQAGWTLGFPNSHCLTRSFDQGGQMQSWYSPEYIYSIMQRYNDMHGFREHIEYSLHGSVHLGMGGDMSTYWSANDFAFWLHHANLDRLWDQWQSWGHGSTMDGSNHNGNAMSLGSSLPHYGEPAGSTVRLGAGRMCFQYAGGSSGRKSARAMSLVTQSPNDAVREADAGLSALPERLRRKWFPLLAGRARSMTGSAPINGTRSIQSVSRSIGKPLPYPAPLTDMWVLMHGFDRKAVARIMAEAKQFVEEINGARYLSPY</sequence>
<dbReference type="PROSITE" id="PS00497">
    <property type="entry name" value="TYROSINASE_1"/>
    <property type="match status" value="1"/>
</dbReference>
<keyword evidence="3" id="KW-0732">Signal</keyword>
<dbReference type="PANTHER" id="PTHR11474">
    <property type="entry name" value="TYROSINASE FAMILY MEMBER"/>
    <property type="match status" value="1"/>
</dbReference>
<organism evidence="5 6">
    <name type="scientific">Coemansia guatemalensis</name>
    <dbReference type="NCBI Taxonomy" id="2761395"/>
    <lineage>
        <taxon>Eukaryota</taxon>
        <taxon>Fungi</taxon>
        <taxon>Fungi incertae sedis</taxon>
        <taxon>Zoopagomycota</taxon>
        <taxon>Kickxellomycotina</taxon>
        <taxon>Kickxellomycetes</taxon>
        <taxon>Kickxellales</taxon>
        <taxon>Kickxellaceae</taxon>
        <taxon>Coemansia</taxon>
    </lineage>
</organism>
<dbReference type="InterPro" id="IPR008922">
    <property type="entry name" value="Di-copper_centre_dom_sf"/>
</dbReference>
<feature type="chain" id="PRO_5040939043" description="Tyrosinase copper-binding domain-containing protein" evidence="3">
    <location>
        <begin position="23"/>
        <end position="397"/>
    </location>
</feature>
<dbReference type="InterPro" id="IPR050316">
    <property type="entry name" value="Tyrosinase/Hemocyanin"/>
</dbReference>
<dbReference type="PANTHER" id="PTHR11474:SF126">
    <property type="entry name" value="TYROSINASE-LIKE PROTEIN TYR-1-RELATED"/>
    <property type="match status" value="1"/>
</dbReference>
<evidence type="ECO:0000313" key="6">
    <source>
        <dbReference type="Proteomes" id="UP001140094"/>
    </source>
</evidence>
<keyword evidence="6" id="KW-1185">Reference proteome</keyword>